<evidence type="ECO:0000313" key="2">
    <source>
        <dbReference type="Proteomes" id="UP001374535"/>
    </source>
</evidence>
<organism evidence="1 2">
    <name type="scientific">Vigna mungo</name>
    <name type="common">Black gram</name>
    <name type="synonym">Phaseolus mungo</name>
    <dbReference type="NCBI Taxonomy" id="3915"/>
    <lineage>
        <taxon>Eukaryota</taxon>
        <taxon>Viridiplantae</taxon>
        <taxon>Streptophyta</taxon>
        <taxon>Embryophyta</taxon>
        <taxon>Tracheophyta</taxon>
        <taxon>Spermatophyta</taxon>
        <taxon>Magnoliopsida</taxon>
        <taxon>eudicotyledons</taxon>
        <taxon>Gunneridae</taxon>
        <taxon>Pentapetalae</taxon>
        <taxon>rosids</taxon>
        <taxon>fabids</taxon>
        <taxon>Fabales</taxon>
        <taxon>Fabaceae</taxon>
        <taxon>Papilionoideae</taxon>
        <taxon>50 kb inversion clade</taxon>
        <taxon>NPAAA clade</taxon>
        <taxon>indigoferoid/millettioid clade</taxon>
        <taxon>Phaseoleae</taxon>
        <taxon>Vigna</taxon>
    </lineage>
</organism>
<name>A0AAQ3NRF1_VIGMU</name>
<evidence type="ECO:0000313" key="1">
    <source>
        <dbReference type="EMBL" id="WVZ13566.1"/>
    </source>
</evidence>
<reference evidence="1 2" key="1">
    <citation type="journal article" date="2023" name="Life. Sci Alliance">
        <title>Evolutionary insights into 3D genome organization and epigenetic landscape of Vigna mungo.</title>
        <authorList>
            <person name="Junaid A."/>
            <person name="Singh B."/>
            <person name="Bhatia S."/>
        </authorList>
    </citation>
    <scope>NUCLEOTIDE SEQUENCE [LARGE SCALE GENOMIC DNA]</scope>
    <source>
        <strain evidence="1">Urdbean</strain>
    </source>
</reference>
<sequence length="127" mass="14366">MTINTNPKILGNPNWHSSASVNEGRYSSKTLTVLANPCCFHIFIYLMENNTRVWYISQVFNSICQLVPNSNILSRTTKTSASSSHKCMNLMLYLYPTTPGIFLDSGHGHHFPNSLHIFPHSCICIYI</sequence>
<accession>A0AAQ3NRF1</accession>
<protein>
    <submittedName>
        <fullName evidence="1">Uncharacterized protein</fullName>
    </submittedName>
</protein>
<gene>
    <name evidence="1" type="ORF">V8G54_011132</name>
</gene>
<dbReference type="AlphaFoldDB" id="A0AAQ3NRF1"/>
<dbReference type="Proteomes" id="UP001374535">
    <property type="component" value="Chromosome 4"/>
</dbReference>
<keyword evidence="2" id="KW-1185">Reference proteome</keyword>
<proteinExistence type="predicted"/>
<dbReference type="EMBL" id="CP144697">
    <property type="protein sequence ID" value="WVZ13566.1"/>
    <property type="molecule type" value="Genomic_DNA"/>
</dbReference>